<protein>
    <submittedName>
        <fullName evidence="2">Bromodomain-containing protein</fullName>
    </submittedName>
</protein>
<dbReference type="OrthoDB" id="778454at2759"/>
<dbReference type="AlphaFoldDB" id="A0A5B6VXU0"/>
<comment type="caution">
    <text evidence="2">The sequence shown here is derived from an EMBL/GenBank/DDBJ whole genome shotgun (WGS) entry which is preliminary data.</text>
</comment>
<feature type="compositionally biased region" description="Polar residues" evidence="1">
    <location>
        <begin position="14"/>
        <end position="26"/>
    </location>
</feature>
<reference evidence="3" key="1">
    <citation type="journal article" date="2019" name="Plant Biotechnol. J.">
        <title>Genome sequencing of the Australian wild diploid species Gossypium australe highlights disease resistance and delayed gland morphogenesis.</title>
        <authorList>
            <person name="Cai Y."/>
            <person name="Cai X."/>
            <person name="Wang Q."/>
            <person name="Wang P."/>
            <person name="Zhang Y."/>
            <person name="Cai C."/>
            <person name="Xu Y."/>
            <person name="Wang K."/>
            <person name="Zhou Z."/>
            <person name="Wang C."/>
            <person name="Geng S."/>
            <person name="Li B."/>
            <person name="Dong Q."/>
            <person name="Hou Y."/>
            <person name="Wang H."/>
            <person name="Ai P."/>
            <person name="Liu Z."/>
            <person name="Yi F."/>
            <person name="Sun M."/>
            <person name="An G."/>
            <person name="Cheng J."/>
            <person name="Zhang Y."/>
            <person name="Shi Q."/>
            <person name="Xie Y."/>
            <person name="Shi X."/>
            <person name="Chang Y."/>
            <person name="Huang F."/>
            <person name="Chen Y."/>
            <person name="Hong S."/>
            <person name="Mi L."/>
            <person name="Sun Q."/>
            <person name="Zhang L."/>
            <person name="Zhou B."/>
            <person name="Peng R."/>
            <person name="Zhang X."/>
            <person name="Liu F."/>
        </authorList>
    </citation>
    <scope>NUCLEOTIDE SEQUENCE [LARGE SCALE GENOMIC DNA]</scope>
    <source>
        <strain evidence="3">cv. PA1801</strain>
    </source>
</reference>
<dbReference type="InterPro" id="IPR021109">
    <property type="entry name" value="Peptidase_aspartic_dom_sf"/>
</dbReference>
<organism evidence="2 3">
    <name type="scientific">Gossypium australe</name>
    <dbReference type="NCBI Taxonomy" id="47621"/>
    <lineage>
        <taxon>Eukaryota</taxon>
        <taxon>Viridiplantae</taxon>
        <taxon>Streptophyta</taxon>
        <taxon>Embryophyta</taxon>
        <taxon>Tracheophyta</taxon>
        <taxon>Spermatophyta</taxon>
        <taxon>Magnoliopsida</taxon>
        <taxon>eudicotyledons</taxon>
        <taxon>Gunneridae</taxon>
        <taxon>Pentapetalae</taxon>
        <taxon>rosids</taxon>
        <taxon>malvids</taxon>
        <taxon>Malvales</taxon>
        <taxon>Malvaceae</taxon>
        <taxon>Malvoideae</taxon>
        <taxon>Gossypium</taxon>
    </lineage>
</organism>
<gene>
    <name evidence="2" type="ORF">EPI10_024548</name>
</gene>
<feature type="region of interest" description="Disordered" evidence="1">
    <location>
        <begin position="51"/>
        <end position="91"/>
    </location>
</feature>
<dbReference type="Gene3D" id="2.40.70.10">
    <property type="entry name" value="Acid Proteases"/>
    <property type="match status" value="1"/>
</dbReference>
<keyword evidence="3" id="KW-1185">Reference proteome</keyword>
<dbReference type="PANTHER" id="PTHR33067:SF31">
    <property type="entry name" value="RNA-DIRECTED DNA POLYMERASE"/>
    <property type="match status" value="1"/>
</dbReference>
<dbReference type="Proteomes" id="UP000325315">
    <property type="component" value="Unassembled WGS sequence"/>
</dbReference>
<proteinExistence type="predicted"/>
<feature type="region of interest" description="Disordered" evidence="1">
    <location>
        <begin position="1"/>
        <end position="34"/>
    </location>
</feature>
<feature type="compositionally biased region" description="Basic and acidic residues" evidence="1">
    <location>
        <begin position="55"/>
        <end position="91"/>
    </location>
</feature>
<accession>A0A5B6VXU0</accession>
<dbReference type="CDD" id="cd00303">
    <property type="entry name" value="retropepsin_like"/>
    <property type="match status" value="1"/>
</dbReference>
<name>A0A5B6VXU0_9ROSI</name>
<evidence type="ECO:0000256" key="1">
    <source>
        <dbReference type="SAM" id="MobiDB-lite"/>
    </source>
</evidence>
<evidence type="ECO:0000313" key="2">
    <source>
        <dbReference type="EMBL" id="KAA3474241.1"/>
    </source>
</evidence>
<dbReference type="EMBL" id="SMMG02000005">
    <property type="protein sequence ID" value="KAA3474241.1"/>
    <property type="molecule type" value="Genomic_DNA"/>
</dbReference>
<sequence length="275" mass="31330">MSQLMSMMRDITRQIGTSIPSNTENNPQKEENEHVKAITLYLGKVLNSPETLIQEETRESAKDLQEDPRKADKYPKQEKVTELAADPKKESTKDLAITQVPFPSRLEERQKRDADEFVSFLNLFKTLNVNLPLIELIEKVPEHRKIKAGEQVNMNTSCNPIISRQVPQKLKEPGKRIHFNRALCDLGASINLKPLFVCEKLGLGDLKNTQITLQLAEKSLVHPKGVLEDVLVKIHSFIIPTDFVVLDFKEDQEIPILLGRPFLATSRFTIDLEKK</sequence>
<dbReference type="PANTHER" id="PTHR33067">
    <property type="entry name" value="RNA-DIRECTED DNA POLYMERASE-RELATED"/>
    <property type="match status" value="1"/>
</dbReference>
<evidence type="ECO:0000313" key="3">
    <source>
        <dbReference type="Proteomes" id="UP000325315"/>
    </source>
</evidence>